<dbReference type="InterPro" id="IPR036291">
    <property type="entry name" value="NAD(P)-bd_dom_sf"/>
</dbReference>
<dbReference type="Gene3D" id="3.40.50.720">
    <property type="entry name" value="NAD(P)-binding Rossmann-like Domain"/>
    <property type="match status" value="1"/>
</dbReference>
<evidence type="ECO:0008006" key="8">
    <source>
        <dbReference type="Google" id="ProtNLM"/>
    </source>
</evidence>
<dbReference type="InterPro" id="IPR019008">
    <property type="entry name" value="Beta_sandwich_EMC7"/>
</dbReference>
<comment type="caution">
    <text evidence="6">The sequence shown here is derived from an EMBL/GenBank/DDBJ whole genome shotgun (WGS) entry which is preliminary data.</text>
</comment>
<dbReference type="Gene3D" id="3.30.360.10">
    <property type="entry name" value="Dihydrodipicolinate Reductase, domain 2"/>
    <property type="match status" value="1"/>
</dbReference>
<feature type="domain" description="ER membrane protein complex subunit 7 beta-sandwich" evidence="5">
    <location>
        <begin position="74"/>
        <end position="201"/>
    </location>
</feature>
<dbReference type="Pfam" id="PF01408">
    <property type="entry name" value="GFO_IDH_MocA"/>
    <property type="match status" value="1"/>
</dbReference>
<dbReference type="AlphaFoldDB" id="A0AAN6F7V5"/>
<sequence length="583" mass="64443">MTRVAGQHIHSPHEPQHGLLEAVTVHALEHNTSSIPLTVTILVLKSLAILAGTSLASAANLTVSIPSSPPLLPNPASLAPSTHAVLIGPPGVQYEAPIRRDNTFTFPDLAEASYLLTVHSRDYFFPPLRVDVTKAADGTQQETVQAWQTFRGNEWSNKGPFYGAGTGGLRIQIQPSSQKNFYQDRGGFNIIDFVKSPMILMALLLFTRLCTATMAPIKVGLLGYGFSTKVFHLPYILPNPDFEVYAFLQRSEAPKDKSKAEPGEHCTVDYPNAKHYRTIEDFCADPEIQLVSVCTKVGVHVEHAEKALLAGKHVVVEKPFTTTSAECDHLIEVAKKSGKILTVFQNRRYDSDFLTLKKLFAEKAFGEVTEFQNHYDCDNPPWMRSTDMGWSPGNGMLFGLGTHSIDQTLLLFGKPKSVTGFLRSLKLRGSETDDTFTVILQYDGEQKDLVCTVKTTVISPLPMERMLKYMVRGTAGAFVKTGEDPQVDHHMAGMKADDPKFGAEPESYYGYLSTTKDSALGESKRILESERGCYMDYYRDVAKAIRGGVEVVVKPEQSRMGIRVIELARESAQKGVTLPYSEN</sequence>
<evidence type="ECO:0000256" key="1">
    <source>
        <dbReference type="ARBA" id="ARBA00010928"/>
    </source>
</evidence>
<gene>
    <name evidence="6" type="ORF">LTR82_016877</name>
</gene>
<evidence type="ECO:0000313" key="7">
    <source>
        <dbReference type="Proteomes" id="UP001168146"/>
    </source>
</evidence>
<proteinExistence type="inferred from homology"/>
<dbReference type="InterPro" id="IPR004104">
    <property type="entry name" value="Gfo/Idh/MocA-like_OxRdtase_C"/>
</dbReference>
<organism evidence="6 7">
    <name type="scientific">Friedmanniomyces endolithicus</name>
    <dbReference type="NCBI Taxonomy" id="329885"/>
    <lineage>
        <taxon>Eukaryota</taxon>
        <taxon>Fungi</taxon>
        <taxon>Dikarya</taxon>
        <taxon>Ascomycota</taxon>
        <taxon>Pezizomycotina</taxon>
        <taxon>Dothideomycetes</taxon>
        <taxon>Dothideomycetidae</taxon>
        <taxon>Mycosphaerellales</taxon>
        <taxon>Teratosphaeriaceae</taxon>
        <taxon>Friedmanniomyces</taxon>
    </lineage>
</organism>
<evidence type="ECO:0000313" key="6">
    <source>
        <dbReference type="EMBL" id="KAK0305258.1"/>
    </source>
</evidence>
<evidence type="ECO:0000256" key="2">
    <source>
        <dbReference type="ARBA" id="ARBA00023002"/>
    </source>
</evidence>
<dbReference type="GO" id="GO:0016491">
    <property type="term" value="F:oxidoreductase activity"/>
    <property type="evidence" value="ECO:0007669"/>
    <property type="project" value="UniProtKB-KW"/>
</dbReference>
<evidence type="ECO:0000259" key="5">
    <source>
        <dbReference type="Pfam" id="PF09430"/>
    </source>
</evidence>
<feature type="domain" description="Gfo/Idh/MocA-like oxidoreductase N-terminal" evidence="3">
    <location>
        <begin position="217"/>
        <end position="343"/>
    </location>
</feature>
<dbReference type="GO" id="GO:0000166">
    <property type="term" value="F:nucleotide binding"/>
    <property type="evidence" value="ECO:0007669"/>
    <property type="project" value="InterPro"/>
</dbReference>
<dbReference type="InterPro" id="IPR000683">
    <property type="entry name" value="Gfo/Idh/MocA-like_OxRdtase_N"/>
</dbReference>
<dbReference type="EMBL" id="JASUXU010000116">
    <property type="protein sequence ID" value="KAK0305258.1"/>
    <property type="molecule type" value="Genomic_DNA"/>
</dbReference>
<dbReference type="InterPro" id="IPR051317">
    <property type="entry name" value="Gfo/Idh/MocA_oxidoreduct"/>
</dbReference>
<dbReference type="Pfam" id="PF02894">
    <property type="entry name" value="GFO_IDH_MocA_C"/>
    <property type="match status" value="1"/>
</dbReference>
<protein>
    <recommendedName>
        <fullName evidence="8">Gfo/Idh/MocA-like oxidoreductase N-terminal domain-containing protein</fullName>
    </recommendedName>
</protein>
<accession>A0AAN6F7V5</accession>
<feature type="domain" description="Gfo/Idh/MocA-like oxidoreductase C-terminal" evidence="4">
    <location>
        <begin position="357"/>
        <end position="577"/>
    </location>
</feature>
<dbReference type="PANTHER" id="PTHR43708:SF5">
    <property type="entry name" value="CONSERVED EXPRESSED OXIDOREDUCTASE (EUROFUNG)-RELATED"/>
    <property type="match status" value="1"/>
</dbReference>
<reference evidence="6" key="1">
    <citation type="submission" date="2021-12" db="EMBL/GenBank/DDBJ databases">
        <title>Black yeast isolated from Biological Soil Crust.</title>
        <authorList>
            <person name="Kurbessoian T."/>
        </authorList>
    </citation>
    <scope>NUCLEOTIDE SEQUENCE</scope>
    <source>
        <strain evidence="6">CCFEE 5208</strain>
    </source>
</reference>
<comment type="similarity">
    <text evidence="1">Belongs to the Gfo/Idh/MocA family.</text>
</comment>
<dbReference type="PANTHER" id="PTHR43708">
    <property type="entry name" value="CONSERVED EXPRESSED OXIDOREDUCTASE (EUROFUNG)"/>
    <property type="match status" value="1"/>
</dbReference>
<evidence type="ECO:0000259" key="4">
    <source>
        <dbReference type="Pfam" id="PF02894"/>
    </source>
</evidence>
<evidence type="ECO:0000259" key="3">
    <source>
        <dbReference type="Pfam" id="PF01408"/>
    </source>
</evidence>
<dbReference type="Proteomes" id="UP001168146">
    <property type="component" value="Unassembled WGS sequence"/>
</dbReference>
<name>A0AAN6F7V5_9PEZI</name>
<keyword evidence="2" id="KW-0560">Oxidoreductase</keyword>
<dbReference type="Pfam" id="PF09430">
    <property type="entry name" value="EMC7_beta-sandw"/>
    <property type="match status" value="1"/>
</dbReference>
<dbReference type="SUPFAM" id="SSF51735">
    <property type="entry name" value="NAD(P)-binding Rossmann-fold domains"/>
    <property type="match status" value="1"/>
</dbReference>